<dbReference type="AlphaFoldDB" id="A0A4V1D1U9"/>
<evidence type="ECO:0000256" key="5">
    <source>
        <dbReference type="SAM" id="Phobius"/>
    </source>
</evidence>
<evidence type="ECO:0000256" key="1">
    <source>
        <dbReference type="ARBA" id="ARBA00004141"/>
    </source>
</evidence>
<keyword evidence="4 5" id="KW-0472">Membrane</keyword>
<dbReference type="GO" id="GO:0009403">
    <property type="term" value="P:toxin biosynthetic process"/>
    <property type="evidence" value="ECO:0007669"/>
    <property type="project" value="InterPro"/>
</dbReference>
<keyword evidence="3 5" id="KW-1133">Transmembrane helix</keyword>
<dbReference type="EMBL" id="CP039393">
    <property type="protein sequence ID" value="QCD36468.1"/>
    <property type="molecule type" value="Genomic_DNA"/>
</dbReference>
<dbReference type="Proteomes" id="UP000297031">
    <property type="component" value="Chromosome"/>
</dbReference>
<protein>
    <submittedName>
        <fullName evidence="6">CvpA family protein</fullName>
    </submittedName>
</protein>
<proteinExistence type="predicted"/>
<dbReference type="PANTHER" id="PTHR37306:SF1">
    <property type="entry name" value="COLICIN V PRODUCTION PROTEIN"/>
    <property type="match status" value="1"/>
</dbReference>
<name>A0A4V1D1U9_9BACT</name>
<accession>A0A4V1D1U9</accession>
<dbReference type="KEGG" id="mgod:E7746_11505"/>
<dbReference type="OrthoDB" id="9799585at2"/>
<evidence type="ECO:0000256" key="3">
    <source>
        <dbReference type="ARBA" id="ARBA00022989"/>
    </source>
</evidence>
<feature type="transmembrane region" description="Helical" evidence="5">
    <location>
        <begin position="107"/>
        <end position="128"/>
    </location>
</feature>
<organism evidence="6 7">
    <name type="scientific">Muribaculum gordoncarteri</name>
    <dbReference type="NCBI Taxonomy" id="2530390"/>
    <lineage>
        <taxon>Bacteria</taxon>
        <taxon>Pseudomonadati</taxon>
        <taxon>Bacteroidota</taxon>
        <taxon>Bacteroidia</taxon>
        <taxon>Bacteroidales</taxon>
        <taxon>Muribaculaceae</taxon>
        <taxon>Muribaculum</taxon>
    </lineage>
</organism>
<keyword evidence="2 5" id="KW-0812">Transmembrane</keyword>
<feature type="transmembrane region" description="Helical" evidence="5">
    <location>
        <begin position="6"/>
        <end position="21"/>
    </location>
</feature>
<dbReference type="PANTHER" id="PTHR37306">
    <property type="entry name" value="COLICIN V PRODUCTION PROTEIN"/>
    <property type="match status" value="1"/>
</dbReference>
<evidence type="ECO:0000313" key="7">
    <source>
        <dbReference type="Proteomes" id="UP000297031"/>
    </source>
</evidence>
<keyword evidence="7" id="KW-1185">Reference proteome</keyword>
<dbReference type="Pfam" id="PF02674">
    <property type="entry name" value="Colicin_V"/>
    <property type="match status" value="1"/>
</dbReference>
<evidence type="ECO:0000313" key="6">
    <source>
        <dbReference type="EMBL" id="QCD36468.1"/>
    </source>
</evidence>
<evidence type="ECO:0000256" key="4">
    <source>
        <dbReference type="ARBA" id="ARBA00023136"/>
    </source>
</evidence>
<comment type="subcellular location">
    <subcellularLocation>
        <location evidence="1">Membrane</location>
        <topology evidence="1">Multi-pass membrane protein</topology>
    </subcellularLocation>
</comment>
<evidence type="ECO:0000256" key="2">
    <source>
        <dbReference type="ARBA" id="ARBA00022692"/>
    </source>
</evidence>
<dbReference type="RefSeq" id="WP_136410891.1">
    <property type="nucleotide sequence ID" value="NZ_CP039393.1"/>
</dbReference>
<feature type="transmembrane region" description="Helical" evidence="5">
    <location>
        <begin position="65"/>
        <end position="86"/>
    </location>
</feature>
<reference evidence="6 7" key="1">
    <citation type="submission" date="2019-02" db="EMBL/GenBank/DDBJ databases">
        <title>Isolation and identification of novel species under the genus Muribaculum.</title>
        <authorList>
            <person name="Miyake S."/>
            <person name="Ding Y."/>
            <person name="Low A."/>
            <person name="Soh M."/>
            <person name="Seedorf H."/>
        </authorList>
    </citation>
    <scope>NUCLEOTIDE SEQUENCE [LARGE SCALE GENOMIC DNA]</scope>
    <source>
        <strain evidence="6 7">TLL-A4</strain>
    </source>
</reference>
<sequence length="172" mass="18408">MSVIDITILIVAGAALVYGLIKGIINQLASLGGFVLGLIACRIFGDNMAEIMTGILPGTFHSQQAASIVGNIVLFLLVYFTVALIASMAHKLTHAIMIGWLDHLLGGIFSVFKWLLIMSIVLNLWHIITPDSPIFHSSTLMDGELFPALMNFAPKMLSALAGQVSATIDNVS</sequence>
<gene>
    <name evidence="6" type="ORF">E7746_11505</name>
</gene>
<dbReference type="GO" id="GO:0016020">
    <property type="term" value="C:membrane"/>
    <property type="evidence" value="ECO:0007669"/>
    <property type="project" value="UniProtKB-SubCell"/>
</dbReference>
<feature type="transmembrane region" description="Helical" evidence="5">
    <location>
        <begin position="28"/>
        <end position="45"/>
    </location>
</feature>
<dbReference type="InterPro" id="IPR003825">
    <property type="entry name" value="Colicin-V_CvpA"/>
</dbReference>